<evidence type="ECO:0000256" key="1">
    <source>
        <dbReference type="ARBA" id="ARBA00005395"/>
    </source>
</evidence>
<dbReference type="PROSITE" id="PS51186">
    <property type="entry name" value="GNAT"/>
    <property type="match status" value="1"/>
</dbReference>
<dbReference type="InterPro" id="IPR006464">
    <property type="entry name" value="AcTrfase_RimI/Ard1"/>
</dbReference>
<dbReference type="InterPro" id="IPR000182">
    <property type="entry name" value="GNAT_dom"/>
</dbReference>
<gene>
    <name evidence="6" type="primary">rimI</name>
    <name evidence="6" type="ORF">G7084_02055</name>
</gene>
<dbReference type="GO" id="GO:0005840">
    <property type="term" value="C:ribosome"/>
    <property type="evidence" value="ECO:0007669"/>
    <property type="project" value="UniProtKB-KW"/>
</dbReference>
<dbReference type="EMBL" id="CP049888">
    <property type="protein sequence ID" value="QIL50213.1"/>
    <property type="molecule type" value="Genomic_DNA"/>
</dbReference>
<evidence type="ECO:0000256" key="4">
    <source>
        <dbReference type="ARBA" id="ARBA00023315"/>
    </source>
</evidence>
<evidence type="ECO:0000313" key="6">
    <source>
        <dbReference type="EMBL" id="QIL50213.1"/>
    </source>
</evidence>
<name>A0A6G8AZA9_9LACO</name>
<dbReference type="PANTHER" id="PTHR43420">
    <property type="entry name" value="ACETYLTRANSFERASE"/>
    <property type="match status" value="1"/>
</dbReference>
<sequence length="189" mass="21725">MLKKLNKWWTRTQSSALPAEVQNFVQTMMIEGQEYSLMVAQHTDAVDMFEIEEAAYQGMTPWPLEVFEDEVDRTNERLYLVLRAQETGSVLAYIGASFAAGKKTAHITNIAVHPQWQRRGLAKALLAYVMSLSVQHRFERVTLEVREDNVAAQKLYQQLNFKMIRQHPDYYEDHEPALEMMVKVGGSAS</sequence>
<dbReference type="InterPro" id="IPR050680">
    <property type="entry name" value="YpeA/RimI_acetyltransf"/>
</dbReference>
<dbReference type="NCBIfam" id="TIGR01575">
    <property type="entry name" value="rimI"/>
    <property type="match status" value="1"/>
</dbReference>
<organism evidence="6 7">
    <name type="scientific">Weissella coleopterorum</name>
    <dbReference type="NCBI Taxonomy" id="2714949"/>
    <lineage>
        <taxon>Bacteria</taxon>
        <taxon>Bacillati</taxon>
        <taxon>Bacillota</taxon>
        <taxon>Bacilli</taxon>
        <taxon>Lactobacillales</taxon>
        <taxon>Lactobacillaceae</taxon>
        <taxon>Weissella</taxon>
    </lineage>
</organism>
<dbReference type="KEGG" id="wco:G7084_02055"/>
<keyword evidence="2" id="KW-0963">Cytoplasm</keyword>
<evidence type="ECO:0000256" key="3">
    <source>
        <dbReference type="ARBA" id="ARBA00022679"/>
    </source>
</evidence>
<keyword evidence="4" id="KW-0012">Acyltransferase</keyword>
<feature type="domain" description="N-acetyltransferase" evidence="5">
    <location>
        <begin position="35"/>
        <end position="185"/>
    </location>
</feature>
<protein>
    <submittedName>
        <fullName evidence="6">Ribosomal protein S18-alanine N-acetyltransferase</fullName>
    </submittedName>
</protein>
<dbReference type="AlphaFoldDB" id="A0A6G8AZA9"/>
<dbReference type="InterPro" id="IPR016181">
    <property type="entry name" value="Acyl_CoA_acyltransferase"/>
</dbReference>
<keyword evidence="3 6" id="KW-0808">Transferase</keyword>
<comment type="similarity">
    <text evidence="1">Belongs to the acetyltransferase family. RimI subfamily.</text>
</comment>
<keyword evidence="6" id="KW-0687">Ribonucleoprotein</keyword>
<dbReference type="CDD" id="cd04301">
    <property type="entry name" value="NAT_SF"/>
    <property type="match status" value="1"/>
</dbReference>
<evidence type="ECO:0000256" key="2">
    <source>
        <dbReference type="ARBA" id="ARBA00022490"/>
    </source>
</evidence>
<dbReference type="SUPFAM" id="SSF55729">
    <property type="entry name" value="Acyl-CoA N-acyltransferases (Nat)"/>
    <property type="match status" value="1"/>
</dbReference>
<dbReference type="GO" id="GO:0008080">
    <property type="term" value="F:N-acetyltransferase activity"/>
    <property type="evidence" value="ECO:0007669"/>
    <property type="project" value="InterPro"/>
</dbReference>
<proteinExistence type="inferred from homology"/>
<evidence type="ECO:0000313" key="7">
    <source>
        <dbReference type="Proteomes" id="UP000500741"/>
    </source>
</evidence>
<dbReference type="Proteomes" id="UP000500741">
    <property type="component" value="Chromosome"/>
</dbReference>
<keyword evidence="7" id="KW-1185">Reference proteome</keyword>
<reference evidence="6 7" key="1">
    <citation type="submission" date="2020-03" db="EMBL/GenBank/DDBJ databases">
        <title>Weissella sp. nov., isolated from Cybister lewisianus.</title>
        <authorList>
            <person name="Hyun D.-W."/>
            <person name="Bae J.-W."/>
        </authorList>
    </citation>
    <scope>NUCLEOTIDE SEQUENCE [LARGE SCALE GENOMIC DNA]</scope>
    <source>
        <strain evidence="6 7">HDW19</strain>
    </source>
</reference>
<dbReference type="PANTHER" id="PTHR43420:SF12">
    <property type="entry name" value="N-ACETYLTRANSFERASE DOMAIN-CONTAINING PROTEIN"/>
    <property type="match status" value="1"/>
</dbReference>
<dbReference type="Gene3D" id="3.40.630.30">
    <property type="match status" value="1"/>
</dbReference>
<evidence type="ECO:0000259" key="5">
    <source>
        <dbReference type="PROSITE" id="PS51186"/>
    </source>
</evidence>
<dbReference type="Pfam" id="PF00583">
    <property type="entry name" value="Acetyltransf_1"/>
    <property type="match status" value="1"/>
</dbReference>
<keyword evidence="6" id="KW-0689">Ribosomal protein</keyword>
<accession>A0A6G8AZA9</accession>